<dbReference type="RefSeq" id="WP_386736277.1">
    <property type="nucleotide sequence ID" value="NZ_JBHRXI010000016.1"/>
</dbReference>
<evidence type="ECO:0000313" key="1">
    <source>
        <dbReference type="EMBL" id="MFC3615002.1"/>
    </source>
</evidence>
<keyword evidence="2" id="KW-1185">Reference proteome</keyword>
<reference evidence="2" key="1">
    <citation type="journal article" date="2019" name="Int. J. Syst. Evol. Microbiol.">
        <title>The Global Catalogue of Microorganisms (GCM) 10K type strain sequencing project: providing services to taxonomists for standard genome sequencing and annotation.</title>
        <authorList>
            <consortium name="The Broad Institute Genomics Platform"/>
            <consortium name="The Broad Institute Genome Sequencing Center for Infectious Disease"/>
            <person name="Wu L."/>
            <person name="Ma J."/>
        </authorList>
    </citation>
    <scope>NUCLEOTIDE SEQUENCE [LARGE SCALE GENOMIC DNA]</scope>
    <source>
        <strain evidence="2">KCTC 42911</strain>
    </source>
</reference>
<name>A0ABV7TJD3_9RHOB</name>
<sequence>MTVRFTAIPTDRATALRRGGPDAHGQRPERKVATSEDIPCRHCMNRVTGPYLVLAYSPFTTTQPYAETGPIFICADDCPSGTVDGQLPGFLTSDSYITRGYDEDERIVYGTGGVTATGDILARCRELLSDPGIAFVHIRSASNNCFHVRADRAG</sequence>
<dbReference type="Proteomes" id="UP001595629">
    <property type="component" value="Unassembled WGS sequence"/>
</dbReference>
<dbReference type="EMBL" id="JBHRXI010000016">
    <property type="protein sequence ID" value="MFC3615002.1"/>
    <property type="molecule type" value="Genomic_DNA"/>
</dbReference>
<dbReference type="InterPro" id="IPR009593">
    <property type="entry name" value="DUF1203"/>
</dbReference>
<dbReference type="PIRSF" id="PIRSF034110">
    <property type="entry name" value="DUF1203"/>
    <property type="match status" value="1"/>
</dbReference>
<evidence type="ECO:0000313" key="2">
    <source>
        <dbReference type="Proteomes" id="UP001595629"/>
    </source>
</evidence>
<accession>A0ABV7TJD3</accession>
<comment type="caution">
    <text evidence="1">The sequence shown here is derived from an EMBL/GenBank/DDBJ whole genome shotgun (WGS) entry which is preliminary data.</text>
</comment>
<protein>
    <submittedName>
        <fullName evidence="1">DUF1203 domain-containing protein</fullName>
    </submittedName>
</protein>
<dbReference type="Pfam" id="PF06718">
    <property type="entry name" value="DUF1203"/>
    <property type="match status" value="1"/>
</dbReference>
<organism evidence="1 2">
    <name type="scientific">Lutimaribacter marinistellae</name>
    <dbReference type="NCBI Taxonomy" id="1820329"/>
    <lineage>
        <taxon>Bacteria</taxon>
        <taxon>Pseudomonadati</taxon>
        <taxon>Pseudomonadota</taxon>
        <taxon>Alphaproteobacteria</taxon>
        <taxon>Rhodobacterales</taxon>
        <taxon>Roseobacteraceae</taxon>
        <taxon>Lutimaribacter</taxon>
    </lineage>
</organism>
<proteinExistence type="predicted"/>
<gene>
    <name evidence="1" type="ORF">ACFORG_14625</name>
</gene>